<proteinExistence type="predicted"/>
<name>A0ABZ2EWY8_9FIRM</name>
<dbReference type="EMBL" id="CP117523">
    <property type="protein sequence ID" value="WWD84128.1"/>
    <property type="molecule type" value="Genomic_DNA"/>
</dbReference>
<evidence type="ECO:0000256" key="2">
    <source>
        <dbReference type="SAM" id="MobiDB-lite"/>
    </source>
</evidence>
<evidence type="ECO:0000256" key="1">
    <source>
        <dbReference type="SAM" id="Coils"/>
    </source>
</evidence>
<dbReference type="Pfam" id="PF06810">
    <property type="entry name" value="Phage_scaffold"/>
    <property type="match status" value="1"/>
</dbReference>
<evidence type="ECO:0008006" key="5">
    <source>
        <dbReference type="Google" id="ProtNLM"/>
    </source>
</evidence>
<evidence type="ECO:0000313" key="4">
    <source>
        <dbReference type="Proteomes" id="UP001348492"/>
    </source>
</evidence>
<dbReference type="InterPro" id="IPR009636">
    <property type="entry name" value="SCAF"/>
</dbReference>
<accession>A0ABZ2EWY8</accession>
<sequence>MKREFLKNLGLTDEQIDSIMAENGKDIEKHKASLDKANQDLETTKEKVTGLEMQLADANTQIQQFNDMDIEGIKKSVDDWKAKYEADTEKLNKQLTDKDYEYNLKEYTGKFKFANERVKNSIIQDLKEKDFKLENGVFLGADDYMKQLQESEPTSFIADEPKDPVPQIIKPGGGDPSPKNNGFGFANMFSGVRPREEK</sequence>
<evidence type="ECO:0000313" key="3">
    <source>
        <dbReference type="EMBL" id="WWD84128.1"/>
    </source>
</evidence>
<feature type="coiled-coil region" evidence="1">
    <location>
        <begin position="27"/>
        <end position="68"/>
    </location>
</feature>
<keyword evidence="1" id="KW-0175">Coiled coil</keyword>
<feature type="region of interest" description="Disordered" evidence="2">
    <location>
        <begin position="154"/>
        <end position="198"/>
    </location>
</feature>
<protein>
    <recommendedName>
        <fullName evidence="5">Phage minor structural protein GP20</fullName>
    </recommendedName>
</protein>
<dbReference type="Proteomes" id="UP001348492">
    <property type="component" value="Chromosome"/>
</dbReference>
<reference evidence="3 4" key="1">
    <citation type="journal article" date="2023" name="PLoS ONE">
        <title>Genome-based metabolic and phylogenomic analysis of three Terrisporobacter species.</title>
        <authorList>
            <person name="Boer T."/>
            <person name="Bengelsdorf F.R."/>
            <person name="Bomeke M."/>
            <person name="Daniel R."/>
            <person name="Poehlein A."/>
        </authorList>
    </citation>
    <scope>NUCLEOTIDE SEQUENCE [LARGE SCALE GENOMIC DNA]</scope>
    <source>
        <strain evidence="3 4">DSM 1288</strain>
    </source>
</reference>
<dbReference type="RefSeq" id="WP_018592617.1">
    <property type="nucleotide sequence ID" value="NZ_CP117523.1"/>
</dbReference>
<organism evidence="3 4">
    <name type="scientific">Terrisporobacter glycolicus ATCC 14880 = DSM 1288</name>
    <dbReference type="NCBI Taxonomy" id="1121315"/>
    <lineage>
        <taxon>Bacteria</taxon>
        <taxon>Bacillati</taxon>
        <taxon>Bacillota</taxon>
        <taxon>Clostridia</taxon>
        <taxon>Peptostreptococcales</taxon>
        <taxon>Peptostreptococcaceae</taxon>
        <taxon>Terrisporobacter</taxon>
    </lineage>
</organism>
<gene>
    <name evidence="3" type="ORF">TEGL_25500</name>
</gene>
<keyword evidence="4" id="KW-1185">Reference proteome</keyword>